<proteinExistence type="predicted"/>
<keyword evidence="5" id="KW-0552">Olfaction</keyword>
<comment type="subcellular location">
    <subcellularLocation>
        <location evidence="1">Cell membrane</location>
        <topology evidence="1">Multi-pass membrane protein</topology>
    </subcellularLocation>
</comment>
<dbReference type="GO" id="GO:0005886">
    <property type="term" value="C:plasma membrane"/>
    <property type="evidence" value="ECO:0007669"/>
    <property type="project" value="UniProtKB-SubCell"/>
</dbReference>
<evidence type="ECO:0000256" key="5">
    <source>
        <dbReference type="ARBA" id="ARBA00022725"/>
    </source>
</evidence>
<keyword evidence="8" id="KW-0675">Receptor</keyword>
<dbReference type="EMBL" id="JALNTZ010000007">
    <property type="protein sequence ID" value="KAJ3646528.1"/>
    <property type="molecule type" value="Genomic_DNA"/>
</dbReference>
<dbReference type="GO" id="GO:0004984">
    <property type="term" value="F:olfactory receptor activity"/>
    <property type="evidence" value="ECO:0007669"/>
    <property type="project" value="InterPro"/>
</dbReference>
<evidence type="ECO:0000256" key="2">
    <source>
        <dbReference type="ARBA" id="ARBA00022475"/>
    </source>
</evidence>
<evidence type="ECO:0000256" key="6">
    <source>
        <dbReference type="ARBA" id="ARBA00022989"/>
    </source>
</evidence>
<evidence type="ECO:0000256" key="7">
    <source>
        <dbReference type="ARBA" id="ARBA00023136"/>
    </source>
</evidence>
<protein>
    <submittedName>
        <fullName evidence="10">Uncharacterized protein</fullName>
    </submittedName>
</protein>
<dbReference type="InterPro" id="IPR004117">
    <property type="entry name" value="7tm6_olfct_rcpt"/>
</dbReference>
<dbReference type="PANTHER" id="PTHR21137">
    <property type="entry name" value="ODORANT RECEPTOR"/>
    <property type="match status" value="1"/>
</dbReference>
<evidence type="ECO:0000256" key="4">
    <source>
        <dbReference type="ARBA" id="ARBA00022692"/>
    </source>
</evidence>
<keyword evidence="7" id="KW-0472">Membrane</keyword>
<keyword evidence="3" id="KW-0716">Sensory transduction</keyword>
<reference evidence="10" key="1">
    <citation type="journal article" date="2023" name="G3 (Bethesda)">
        <title>Whole genome assemblies of Zophobas morio and Tenebrio molitor.</title>
        <authorList>
            <person name="Kaur S."/>
            <person name="Stinson S.A."/>
            <person name="diCenzo G.C."/>
        </authorList>
    </citation>
    <scope>NUCLEOTIDE SEQUENCE</scope>
    <source>
        <strain evidence="10">QUZm001</strain>
    </source>
</reference>
<comment type="caution">
    <text evidence="10">The sequence shown here is derived from an EMBL/GenBank/DDBJ whole genome shotgun (WGS) entry which is preliminary data.</text>
</comment>
<evidence type="ECO:0000256" key="3">
    <source>
        <dbReference type="ARBA" id="ARBA00022606"/>
    </source>
</evidence>
<dbReference type="Pfam" id="PF02949">
    <property type="entry name" value="7tm_6"/>
    <property type="match status" value="1"/>
</dbReference>
<keyword evidence="4" id="KW-0812">Transmembrane</keyword>
<organism evidence="10 11">
    <name type="scientific">Zophobas morio</name>
    <dbReference type="NCBI Taxonomy" id="2755281"/>
    <lineage>
        <taxon>Eukaryota</taxon>
        <taxon>Metazoa</taxon>
        <taxon>Ecdysozoa</taxon>
        <taxon>Arthropoda</taxon>
        <taxon>Hexapoda</taxon>
        <taxon>Insecta</taxon>
        <taxon>Pterygota</taxon>
        <taxon>Neoptera</taxon>
        <taxon>Endopterygota</taxon>
        <taxon>Coleoptera</taxon>
        <taxon>Polyphaga</taxon>
        <taxon>Cucujiformia</taxon>
        <taxon>Tenebrionidae</taxon>
        <taxon>Zophobas</taxon>
    </lineage>
</organism>
<keyword evidence="6" id="KW-1133">Transmembrane helix</keyword>
<dbReference type="GO" id="GO:0005549">
    <property type="term" value="F:odorant binding"/>
    <property type="evidence" value="ECO:0007669"/>
    <property type="project" value="InterPro"/>
</dbReference>
<evidence type="ECO:0000256" key="9">
    <source>
        <dbReference type="ARBA" id="ARBA00023224"/>
    </source>
</evidence>
<sequence>MTAAICACLEKEYIDGACKLCAILYIIGWTLALFIACHGGQHLIDGIETLPHAIWSSEWYRAEVNLQKDVLFMLHRSQKINAVTAGPFSEVSYPLFLAVMFERSNKLSVTKAILGDENVILDILLLNVIVECG</sequence>
<evidence type="ECO:0000256" key="1">
    <source>
        <dbReference type="ARBA" id="ARBA00004651"/>
    </source>
</evidence>
<name>A0AA38HXY3_9CUCU</name>
<keyword evidence="2" id="KW-1003">Cell membrane</keyword>
<dbReference type="PANTHER" id="PTHR21137:SF35">
    <property type="entry name" value="ODORANT RECEPTOR 19A-RELATED"/>
    <property type="match status" value="1"/>
</dbReference>
<keyword evidence="11" id="KW-1185">Reference proteome</keyword>
<evidence type="ECO:0000256" key="8">
    <source>
        <dbReference type="ARBA" id="ARBA00023170"/>
    </source>
</evidence>
<keyword evidence="9" id="KW-0807">Transducer</keyword>
<evidence type="ECO:0000313" key="10">
    <source>
        <dbReference type="EMBL" id="KAJ3646528.1"/>
    </source>
</evidence>
<dbReference type="AlphaFoldDB" id="A0AA38HXY3"/>
<dbReference type="GO" id="GO:0007165">
    <property type="term" value="P:signal transduction"/>
    <property type="evidence" value="ECO:0007669"/>
    <property type="project" value="UniProtKB-KW"/>
</dbReference>
<accession>A0AA38HXY3</accession>
<dbReference type="Proteomes" id="UP001168821">
    <property type="component" value="Unassembled WGS sequence"/>
</dbReference>
<gene>
    <name evidence="10" type="ORF">Zmor_024113</name>
</gene>
<evidence type="ECO:0000313" key="11">
    <source>
        <dbReference type="Proteomes" id="UP001168821"/>
    </source>
</evidence>